<feature type="signal peptide" evidence="6">
    <location>
        <begin position="1"/>
        <end position="16"/>
    </location>
</feature>
<comment type="subcellular location">
    <subcellularLocation>
        <location evidence="1">Secreted</location>
    </subcellularLocation>
</comment>
<keyword evidence="2" id="KW-0964">Secreted</keyword>
<dbReference type="EMBL" id="GADI01008042">
    <property type="protein sequence ID" value="JAA65766.1"/>
    <property type="molecule type" value="mRNA"/>
</dbReference>
<evidence type="ECO:0000256" key="1">
    <source>
        <dbReference type="ARBA" id="ARBA00004613"/>
    </source>
</evidence>
<evidence type="ECO:0000256" key="3">
    <source>
        <dbReference type="ARBA" id="ARBA00022729"/>
    </source>
</evidence>
<accession>A0A0K8R3Z6</accession>
<dbReference type="InterPro" id="IPR021971">
    <property type="entry name" value="Salp15"/>
</dbReference>
<name>A0A0K8R3Z6_IXORI</name>
<evidence type="ECO:0000256" key="4">
    <source>
        <dbReference type="ARBA" id="ARBA00023180"/>
    </source>
</evidence>
<proteinExistence type="evidence at transcript level"/>
<comment type="similarity">
    <text evidence="5">Belongs to the salp15 family.</text>
</comment>
<protein>
    <submittedName>
        <fullName evidence="7">Putative ixodes 8-cys protein</fullName>
    </submittedName>
</protein>
<evidence type="ECO:0000256" key="6">
    <source>
        <dbReference type="SAM" id="SignalP"/>
    </source>
</evidence>
<dbReference type="GO" id="GO:0005576">
    <property type="term" value="C:extracellular region"/>
    <property type="evidence" value="ECO:0007669"/>
    <property type="project" value="UniProtKB-SubCell"/>
</dbReference>
<dbReference type="Pfam" id="PF12115">
    <property type="entry name" value="Salp15"/>
    <property type="match status" value="1"/>
</dbReference>
<sequence>MKVVCIVLLFVIAAEAASTEKSPVGRASNGKKTPIQFKFPSYVPDHYGFASKLLSICEEHTPKPHEGHYGSGNAYTRINDLQVDFKNCTFLCKRKFDNVTLNLPPKTPCGPNKQTCENKENCVPYIPGC</sequence>
<organism evidence="7">
    <name type="scientific">Ixodes ricinus</name>
    <name type="common">Common tick</name>
    <name type="synonym">Acarus ricinus</name>
    <dbReference type="NCBI Taxonomy" id="34613"/>
    <lineage>
        <taxon>Eukaryota</taxon>
        <taxon>Metazoa</taxon>
        <taxon>Ecdysozoa</taxon>
        <taxon>Arthropoda</taxon>
        <taxon>Chelicerata</taxon>
        <taxon>Arachnida</taxon>
        <taxon>Acari</taxon>
        <taxon>Parasitiformes</taxon>
        <taxon>Ixodida</taxon>
        <taxon>Ixodoidea</taxon>
        <taxon>Ixodidae</taxon>
        <taxon>Ixodinae</taxon>
        <taxon>Ixodes</taxon>
    </lineage>
</organism>
<evidence type="ECO:0000256" key="2">
    <source>
        <dbReference type="ARBA" id="ARBA00022525"/>
    </source>
</evidence>
<keyword evidence="3 6" id="KW-0732">Signal</keyword>
<dbReference type="AlphaFoldDB" id="A0A0K8R3Z6"/>
<evidence type="ECO:0000256" key="5">
    <source>
        <dbReference type="ARBA" id="ARBA00034321"/>
    </source>
</evidence>
<keyword evidence="4" id="KW-0325">Glycoprotein</keyword>
<evidence type="ECO:0000313" key="7">
    <source>
        <dbReference type="EMBL" id="JAA65766.1"/>
    </source>
</evidence>
<reference evidence="7" key="1">
    <citation type="submission" date="2012-12" db="EMBL/GenBank/DDBJ databases">
        <title>Identification and characterization of a phenylalanine ammonia-lyase gene family in Isatis indigotica Fort.</title>
        <authorList>
            <person name="Liu Q."/>
            <person name="Chen J."/>
            <person name="Zhou X."/>
            <person name="Di P."/>
            <person name="Xiao Y."/>
            <person name="Xuan H."/>
            <person name="Zhang L."/>
            <person name="Chen W."/>
        </authorList>
    </citation>
    <scope>NUCLEOTIDE SEQUENCE</scope>
    <source>
        <tissue evidence="7">Salivary gland</tissue>
    </source>
</reference>
<feature type="chain" id="PRO_5005515841" evidence="6">
    <location>
        <begin position="17"/>
        <end position="129"/>
    </location>
</feature>